<protein>
    <submittedName>
        <fullName evidence="1">Uncharacterized protein</fullName>
    </submittedName>
</protein>
<dbReference type="EMBL" id="BGZO01000006">
    <property type="protein sequence ID" value="GBR75721.1"/>
    <property type="molecule type" value="Genomic_DNA"/>
</dbReference>
<evidence type="ECO:0000313" key="1">
    <source>
        <dbReference type="EMBL" id="GBR75721.1"/>
    </source>
</evidence>
<proteinExistence type="predicted"/>
<dbReference type="AlphaFoldDB" id="A0A388TF98"/>
<keyword evidence="2" id="KW-1185">Reference proteome</keyword>
<sequence>MVDISGIGQNLGLDASLAAGAAAAAGVANKQKAVRKRPLASDKGLGLEDIPDDIPAVPVETAEAEKVPESTQAAESAPALEEVAATDFDEEENNATLAKIDYELASVQVLLKKVLFKKIALADKKHDDKDLQHRLLVGVAEHCKDAYAKLKEVRTLLG</sequence>
<organism evidence="1 2">
    <name type="scientific">Candidatus Termititenax persephonae</name>
    <dbReference type="NCBI Taxonomy" id="2218525"/>
    <lineage>
        <taxon>Bacteria</taxon>
        <taxon>Bacillati</taxon>
        <taxon>Candidatus Margulisiibacteriota</taxon>
        <taxon>Candidatus Termititenacia</taxon>
        <taxon>Candidatus Termititenacales</taxon>
        <taxon>Candidatus Termititenacaceae</taxon>
        <taxon>Candidatus Termititenax</taxon>
    </lineage>
</organism>
<reference evidence="1 2" key="1">
    <citation type="journal article" date="2019" name="ISME J.">
        <title>Genome analyses of uncultured TG2/ZB3 bacteria in 'Margulisbacteria' specifically attached to ectosymbiotic spirochetes of protists in the termite gut.</title>
        <authorList>
            <person name="Utami Y.D."/>
            <person name="Kuwahara H."/>
            <person name="Igai K."/>
            <person name="Murakami T."/>
            <person name="Sugaya K."/>
            <person name="Morikawa T."/>
            <person name="Nagura Y."/>
            <person name="Yuki M."/>
            <person name="Deevong P."/>
            <person name="Inoue T."/>
            <person name="Kihara K."/>
            <person name="Lo N."/>
            <person name="Yamada A."/>
            <person name="Ohkuma M."/>
            <person name="Hongoh Y."/>
        </authorList>
    </citation>
    <scope>NUCLEOTIDE SEQUENCE [LARGE SCALE GENOMIC DNA]</scope>
    <source>
        <strain evidence="1">NkOx7-02</strain>
    </source>
</reference>
<dbReference type="Proteomes" id="UP000275925">
    <property type="component" value="Unassembled WGS sequence"/>
</dbReference>
<comment type="caution">
    <text evidence="1">The sequence shown here is derived from an EMBL/GenBank/DDBJ whole genome shotgun (WGS) entry which is preliminary data.</text>
</comment>
<evidence type="ECO:0000313" key="2">
    <source>
        <dbReference type="Proteomes" id="UP000275925"/>
    </source>
</evidence>
<accession>A0A388TF98</accession>
<gene>
    <name evidence="1" type="ORF">NO2_0369</name>
</gene>
<name>A0A388TF98_9BACT</name>